<dbReference type="Proteomes" id="UP000255102">
    <property type="component" value="Unassembled WGS sequence"/>
</dbReference>
<dbReference type="EMBL" id="UGPW01000001">
    <property type="protein sequence ID" value="STY87329.1"/>
    <property type="molecule type" value="Genomic_DNA"/>
</dbReference>
<dbReference type="EMBL" id="CP011158">
    <property type="protein sequence ID" value="ANB91666.1"/>
    <property type="molecule type" value="Genomic_DNA"/>
</dbReference>
<evidence type="ECO:0000313" key="3">
    <source>
        <dbReference type="Proteomes" id="UP000076765"/>
    </source>
</evidence>
<organism evidence="2 4">
    <name type="scientific">Moraxella ovis</name>
    <dbReference type="NCBI Taxonomy" id="29433"/>
    <lineage>
        <taxon>Bacteria</taxon>
        <taxon>Pseudomonadati</taxon>
        <taxon>Pseudomonadota</taxon>
        <taxon>Gammaproteobacteria</taxon>
        <taxon>Moraxellales</taxon>
        <taxon>Moraxellaceae</taxon>
        <taxon>Moraxella</taxon>
    </lineage>
</organism>
<protein>
    <submittedName>
        <fullName evidence="2">Uncharacterized protein</fullName>
    </submittedName>
</protein>
<sequence>MSMIECINYFIYQPSKEHPWVKNFDVVFSGQNIDTDDRTKFWKCMMGDTTLIKKPKVVEIGCTYQSDNVLISMEGQKVHISAFAEKLSEFQNQNILVDITTFDVPDLTHLLDGLFKNLLKFTVCYIEPQKYCNSSNAFSKFPHLKGAYNYALSGNGAGMDYLQYFEPKKLGSKAYFVSLGYEAFRLAGFLNSDEVENEHDKYFIIGVPPFNIGWEKRSVDVNFTLLASMEKIEQRIHPIPSDDPIQTYEHIKKKSIPWMMT</sequence>
<keyword evidence="3" id="KW-1185">Reference proteome</keyword>
<reference evidence="2 4" key="2">
    <citation type="submission" date="2018-06" db="EMBL/GenBank/DDBJ databases">
        <authorList>
            <consortium name="Pathogen Informatics"/>
            <person name="Doyle S."/>
        </authorList>
    </citation>
    <scope>NUCLEOTIDE SEQUENCE [LARGE SCALE GENOMIC DNA]</scope>
    <source>
        <strain evidence="2 4">NCTC11227</strain>
    </source>
</reference>
<dbReference type="AlphaFoldDB" id="A0A378PQW5"/>
<gene>
    <name evidence="1" type="ORF">MOVS_06360</name>
    <name evidence="2" type="ORF">NCTC11227_01337</name>
</gene>
<proteinExistence type="predicted"/>
<name>A0A378PQW5_9GAMM</name>
<evidence type="ECO:0000313" key="4">
    <source>
        <dbReference type="Proteomes" id="UP000255102"/>
    </source>
</evidence>
<dbReference type="RefSeq" id="WP_063514241.1">
    <property type="nucleotide sequence ID" value="NZ_CP011158.1"/>
</dbReference>
<reference evidence="1 3" key="1">
    <citation type="submission" date="2015-04" db="EMBL/GenBank/DDBJ databases">
        <authorList>
            <person name="Calcutt M.J."/>
            <person name="Foecking M.F."/>
        </authorList>
    </citation>
    <scope>NUCLEOTIDE SEQUENCE [LARGE SCALE GENOMIC DNA]</scope>
    <source>
        <strain evidence="1 3">199/55</strain>
    </source>
</reference>
<evidence type="ECO:0000313" key="2">
    <source>
        <dbReference type="EMBL" id="STY87329.1"/>
    </source>
</evidence>
<evidence type="ECO:0000313" key="1">
    <source>
        <dbReference type="EMBL" id="ANB91666.1"/>
    </source>
</evidence>
<dbReference type="Proteomes" id="UP000076765">
    <property type="component" value="Chromosome"/>
</dbReference>
<accession>A0A378PQW5</accession>
<dbReference type="KEGG" id="moi:MOVS_06360"/>